<feature type="region of interest" description="Disordered" evidence="1">
    <location>
        <begin position="47"/>
        <end position="67"/>
    </location>
</feature>
<dbReference type="KEGG" id="nvi:116417310"/>
<dbReference type="GeneID" id="116417310"/>
<name>A0A7M7QFA8_NASVI</name>
<evidence type="ECO:0000313" key="2">
    <source>
        <dbReference type="EnsemblMetazoa" id="XP_031785840"/>
    </source>
</evidence>
<dbReference type="Proteomes" id="UP000002358">
    <property type="component" value="Unassembled WGS sequence"/>
</dbReference>
<reference evidence="2" key="1">
    <citation type="submission" date="2021-01" db="UniProtKB">
        <authorList>
            <consortium name="EnsemblMetazoa"/>
        </authorList>
    </citation>
    <scope>IDENTIFICATION</scope>
</reference>
<proteinExistence type="predicted"/>
<accession>A0A7M7QFA8</accession>
<keyword evidence="3" id="KW-1185">Reference proteome</keyword>
<sequence length="177" mass="20718">MLQSLTHEEVCNTPMQTKEMPSAYEYTMQETTNSPVESTSTSIFKESIENTHPSKKPSNGNNMEDINDNRSKAMYNIPRNIYKMSLGNINLSKLDFSPVNLPGLKRLLYNEQNEIRALQRKMKSKRMKIYRHKQRVKCVKSLVSHMKQRKYVSDKLSDILEEVCSFHHSNKFTFSYI</sequence>
<protein>
    <submittedName>
        <fullName evidence="2">Uncharacterized protein</fullName>
    </submittedName>
</protein>
<dbReference type="SMR" id="A0A7M7QFA8"/>
<evidence type="ECO:0000256" key="1">
    <source>
        <dbReference type="SAM" id="MobiDB-lite"/>
    </source>
</evidence>
<dbReference type="AlphaFoldDB" id="A0A7M7QFA8"/>
<dbReference type="RefSeq" id="XP_031785840.1">
    <property type="nucleotide sequence ID" value="XM_031929980.1"/>
</dbReference>
<dbReference type="InParanoid" id="A0A7M7QFA8"/>
<dbReference type="EnsemblMetazoa" id="XM_031929980">
    <property type="protein sequence ID" value="XP_031785840"/>
    <property type="gene ID" value="LOC116417310"/>
</dbReference>
<evidence type="ECO:0000313" key="3">
    <source>
        <dbReference type="Proteomes" id="UP000002358"/>
    </source>
</evidence>
<organism evidence="2 3">
    <name type="scientific">Nasonia vitripennis</name>
    <name type="common">Parasitic wasp</name>
    <dbReference type="NCBI Taxonomy" id="7425"/>
    <lineage>
        <taxon>Eukaryota</taxon>
        <taxon>Metazoa</taxon>
        <taxon>Ecdysozoa</taxon>
        <taxon>Arthropoda</taxon>
        <taxon>Hexapoda</taxon>
        <taxon>Insecta</taxon>
        <taxon>Pterygota</taxon>
        <taxon>Neoptera</taxon>
        <taxon>Endopterygota</taxon>
        <taxon>Hymenoptera</taxon>
        <taxon>Apocrita</taxon>
        <taxon>Proctotrupomorpha</taxon>
        <taxon>Chalcidoidea</taxon>
        <taxon>Pteromalidae</taxon>
        <taxon>Pteromalinae</taxon>
        <taxon>Nasonia</taxon>
    </lineage>
</organism>